<keyword evidence="2" id="KW-0732">Signal</keyword>
<dbReference type="RefSeq" id="WP_108824015.1">
    <property type="nucleotide sequence ID" value="NZ_CP023004.1"/>
</dbReference>
<dbReference type="Gene3D" id="1.25.40.10">
    <property type="entry name" value="Tetratricopeptide repeat domain"/>
    <property type="match status" value="1"/>
</dbReference>
<gene>
    <name evidence="3" type="ORF">CKA38_02060</name>
</gene>
<protein>
    <submittedName>
        <fullName evidence="3">Uncharacterized protein</fullName>
    </submittedName>
</protein>
<dbReference type="EMBL" id="CP023004">
    <property type="protein sequence ID" value="AWI08210.1"/>
    <property type="molecule type" value="Genomic_DNA"/>
</dbReference>
<evidence type="ECO:0000313" key="3">
    <source>
        <dbReference type="EMBL" id="AWI08210.1"/>
    </source>
</evidence>
<dbReference type="OrthoDB" id="183703at2"/>
<dbReference type="InterPro" id="IPR010916">
    <property type="entry name" value="TonB_box_CS"/>
</dbReference>
<evidence type="ECO:0000256" key="2">
    <source>
        <dbReference type="SAM" id="SignalP"/>
    </source>
</evidence>
<dbReference type="KEGG" id="elut:CKA38_02060"/>
<proteinExistence type="predicted"/>
<dbReference type="SUPFAM" id="SSF48452">
    <property type="entry name" value="TPR-like"/>
    <property type="match status" value="1"/>
</dbReference>
<feature type="region of interest" description="Disordered" evidence="1">
    <location>
        <begin position="597"/>
        <end position="678"/>
    </location>
</feature>
<organism evidence="3 4">
    <name type="scientific">Ereboglobus luteus</name>
    <dbReference type="NCBI Taxonomy" id="1796921"/>
    <lineage>
        <taxon>Bacteria</taxon>
        <taxon>Pseudomonadati</taxon>
        <taxon>Verrucomicrobiota</taxon>
        <taxon>Opitutia</taxon>
        <taxon>Opitutales</taxon>
        <taxon>Opitutaceae</taxon>
        <taxon>Ereboglobus</taxon>
    </lineage>
</organism>
<dbReference type="AlphaFoldDB" id="A0A2U8E049"/>
<feature type="compositionally biased region" description="Basic residues" evidence="1">
    <location>
        <begin position="640"/>
        <end position="653"/>
    </location>
</feature>
<sequence length="698" mass="77499">MQSVTRRFLAVRVLSLTPIFATLSFAQAVSGTVAASGTAARDQEPVVQLDTLVVTAATELPRPENWLTTSIPGFEIYSSASERASRKLIQDFEMFRVALDAAWPINVTVRKPTTLVLCGRSGFDDFIPRSDQADYSKASARASTTLIGPEQAFIVIDMSTSSVTLNDTTYDIDASSLGATFDVDYYSLLYREYVHYLLSQTETPPPAWYEEGVLQIIQKMEVYPKYIRIGELRSVRRSQGKNNMAVVAPVAGDGEDMEVSDEEDVGIPGMETIPDEDFNVALDRRALLGFKDFFGVTRDSPLARNPIGNNVWAKQCYAFVHRCLYGIPNKNYKTALETLVARSAKEPMTEELFKECFGVTYKRFLVELRGYIGLTAYQYTDFVVKGKGERIDAPAREFTLAPEGDSARMKADALVLANNASPSIPTLRGAYGRGARDPEFLASYGLAAHAAGQTELARRMLSKAVAGKAKRAAAYPAYARILLDDAKAHPEASDGVHITPTQLTPILEVLFAARKLRPALPQTYRTIADAWIASSATPSNENFVVLSEGLVLFRNDRALLYQSARILLRMKNNTAARALVEFALKTSKDDAERERFNELKLQLPTPPPPRMPRRIRPRTRMMKRSKCPSRALTKSNGPRSAHRRSNNNNRRRNSSNSRSSKSAFAKEKGGFFGRPSRRRTRPFSGYCAPCLGLRCSIQ</sequence>
<feature type="signal peptide" evidence="2">
    <location>
        <begin position="1"/>
        <end position="28"/>
    </location>
</feature>
<evidence type="ECO:0000313" key="4">
    <source>
        <dbReference type="Proteomes" id="UP000244896"/>
    </source>
</evidence>
<reference evidence="3 4" key="1">
    <citation type="journal article" date="2018" name="Syst. Appl. Microbiol.">
        <title>Ereboglobus luteus gen. nov. sp. nov. from cockroach guts, and new insights into the oxygen relationship of the genera Opitutus and Didymococcus (Verrucomicrobia: Opitutaceae).</title>
        <authorList>
            <person name="Tegtmeier D."/>
            <person name="Belitz A."/>
            <person name="Radek R."/>
            <person name="Heimerl T."/>
            <person name="Brune A."/>
        </authorList>
    </citation>
    <scope>NUCLEOTIDE SEQUENCE [LARGE SCALE GENOMIC DNA]</scope>
    <source>
        <strain evidence="3 4">Ho45</strain>
    </source>
</reference>
<dbReference type="PROSITE" id="PS00430">
    <property type="entry name" value="TONB_DEPENDENT_REC_1"/>
    <property type="match status" value="1"/>
</dbReference>
<keyword evidence="4" id="KW-1185">Reference proteome</keyword>
<dbReference type="InterPro" id="IPR011990">
    <property type="entry name" value="TPR-like_helical_dom_sf"/>
</dbReference>
<feature type="chain" id="PRO_5016118456" evidence="2">
    <location>
        <begin position="29"/>
        <end position="698"/>
    </location>
</feature>
<name>A0A2U8E049_9BACT</name>
<accession>A0A2U8E049</accession>
<dbReference type="Proteomes" id="UP000244896">
    <property type="component" value="Chromosome"/>
</dbReference>
<feature type="compositionally biased region" description="Basic residues" evidence="1">
    <location>
        <begin position="611"/>
        <end position="627"/>
    </location>
</feature>
<evidence type="ECO:0000256" key="1">
    <source>
        <dbReference type="SAM" id="MobiDB-lite"/>
    </source>
</evidence>